<evidence type="ECO:0000259" key="1">
    <source>
        <dbReference type="Pfam" id="PF06985"/>
    </source>
</evidence>
<protein>
    <recommendedName>
        <fullName evidence="1">Heterokaryon incompatibility domain-containing protein</fullName>
    </recommendedName>
</protein>
<evidence type="ECO:0000313" key="3">
    <source>
        <dbReference type="Proteomes" id="UP000283895"/>
    </source>
</evidence>
<dbReference type="Pfam" id="PF06985">
    <property type="entry name" value="HET"/>
    <property type="match status" value="1"/>
</dbReference>
<dbReference type="Proteomes" id="UP000283895">
    <property type="component" value="Unassembled WGS sequence"/>
</dbReference>
<organism evidence="2 3">
    <name type="scientific">Cytospora schulzeri</name>
    <dbReference type="NCBI Taxonomy" id="448051"/>
    <lineage>
        <taxon>Eukaryota</taxon>
        <taxon>Fungi</taxon>
        <taxon>Dikarya</taxon>
        <taxon>Ascomycota</taxon>
        <taxon>Pezizomycotina</taxon>
        <taxon>Sordariomycetes</taxon>
        <taxon>Sordariomycetidae</taxon>
        <taxon>Diaporthales</taxon>
        <taxon>Cytosporaceae</taxon>
        <taxon>Cytospora</taxon>
    </lineage>
</organism>
<feature type="domain" description="Heterokaryon incompatibility" evidence="1">
    <location>
        <begin position="43"/>
        <end position="211"/>
    </location>
</feature>
<name>A0A423VCZ0_9PEZI</name>
<dbReference type="PANTHER" id="PTHR24148:SF73">
    <property type="entry name" value="HET DOMAIN PROTEIN (AFU_ORTHOLOGUE AFUA_8G01020)"/>
    <property type="match status" value="1"/>
</dbReference>
<dbReference type="PANTHER" id="PTHR24148">
    <property type="entry name" value="ANKYRIN REPEAT DOMAIN-CONTAINING PROTEIN 39 HOMOLOG-RELATED"/>
    <property type="match status" value="1"/>
</dbReference>
<comment type="caution">
    <text evidence="2">The sequence shown here is derived from an EMBL/GenBank/DDBJ whole genome shotgun (WGS) entry which is preliminary data.</text>
</comment>
<dbReference type="InterPro" id="IPR010730">
    <property type="entry name" value="HET"/>
</dbReference>
<evidence type="ECO:0000313" key="2">
    <source>
        <dbReference type="EMBL" id="ROV88842.1"/>
    </source>
</evidence>
<reference evidence="2 3" key="1">
    <citation type="submission" date="2015-09" db="EMBL/GenBank/DDBJ databases">
        <title>Host preference determinants of Valsa canker pathogens revealed by comparative genomics.</title>
        <authorList>
            <person name="Yin Z."/>
            <person name="Huang L."/>
        </authorList>
    </citation>
    <scope>NUCLEOTIDE SEQUENCE [LARGE SCALE GENOMIC DNA]</scope>
    <source>
        <strain evidence="2 3">03-1</strain>
    </source>
</reference>
<proteinExistence type="predicted"/>
<keyword evidence="3" id="KW-1185">Reference proteome</keyword>
<dbReference type="InterPro" id="IPR052895">
    <property type="entry name" value="HetReg/Transcr_Mod"/>
</dbReference>
<dbReference type="OrthoDB" id="4587016at2759"/>
<dbReference type="STRING" id="356882.A0A423VCZ0"/>
<sequence length="595" mass="68575">MAYQYKPLRKGPEIRLLEIKPLRDGTTSPFSLQIYDFSRLPPFEAISYTWGRPDFDSSITCDGKCLPITKNCATVLKYLRREAAWARRVWIDQICINQNDMPERSDQVLLMTEIYSRAQQVIAWIGECDEDERRCLELLATLDITRDMIVAADNYARNLPWGEEPHIGRSGIVCLESPELEPWLEEGGWAPVIFRRLVSRPYFKRLWIVQELTVARRVTLKCGEYSLDMQQLFNMGDLHSILHKDMAPIPYWLLMLGYLRRKYVDYGTVDWDGFQETSMFTWRFEVTDTRDKVYALRGISKVLKENTPLPDYNKSDVEIFIETAKATTISDRGRLSILSADRTPRHGADLPTWCPDYGQSPGSVTLCRSEVSRRLREKLRLSNSQPVFDGNRFIVRGKSFDSIAELSEVAMMENAKVMNVTEVLRSWLSFMQPATSSYGGKEPMHLAFWSTMLTKTESWADLLLPMHSNDTEHSSQFIDDLHKLYVEGNYEGATYINGRIFIEPEIYKAMDRAWSHTIHMRACVTEEKFFGLVPRETKVGDLLFYLAGAEKLYLLRPQDGSEDVFKLVGSGFVQGLSDGERYSADDSEMREIVIV</sequence>
<dbReference type="EMBL" id="LKEA01000075">
    <property type="protein sequence ID" value="ROV88842.1"/>
    <property type="molecule type" value="Genomic_DNA"/>
</dbReference>
<dbReference type="Pfam" id="PF26639">
    <property type="entry name" value="Het-6_barrel"/>
    <property type="match status" value="1"/>
</dbReference>
<accession>A0A423VCZ0</accession>
<dbReference type="AlphaFoldDB" id="A0A423VCZ0"/>
<gene>
    <name evidence="2" type="ORF">VMCG_10186</name>
</gene>